<feature type="compositionally biased region" description="Polar residues" evidence="1">
    <location>
        <begin position="595"/>
        <end position="604"/>
    </location>
</feature>
<proteinExistence type="predicted"/>
<evidence type="ECO:0000313" key="4">
    <source>
        <dbReference type="Proteomes" id="UP000235672"/>
    </source>
</evidence>
<feature type="compositionally biased region" description="Basic residues" evidence="1">
    <location>
        <begin position="582"/>
        <end position="591"/>
    </location>
</feature>
<dbReference type="Pfam" id="PF26118">
    <property type="entry name" value="DUF8035"/>
    <property type="match status" value="1"/>
</dbReference>
<accession>A0A2J6PTH4</accession>
<evidence type="ECO:0000313" key="3">
    <source>
        <dbReference type="EMBL" id="PMD17333.1"/>
    </source>
</evidence>
<dbReference type="PANTHER" id="PTHR42081">
    <property type="entry name" value="ZINC FINGER PROTEIN DHHC DOMAIN CONTAINING PROTEIN"/>
    <property type="match status" value="1"/>
</dbReference>
<feature type="region of interest" description="Disordered" evidence="1">
    <location>
        <begin position="539"/>
        <end position="642"/>
    </location>
</feature>
<organism evidence="3 4">
    <name type="scientific">Hyaloscypha hepaticicola</name>
    <dbReference type="NCBI Taxonomy" id="2082293"/>
    <lineage>
        <taxon>Eukaryota</taxon>
        <taxon>Fungi</taxon>
        <taxon>Dikarya</taxon>
        <taxon>Ascomycota</taxon>
        <taxon>Pezizomycotina</taxon>
        <taxon>Leotiomycetes</taxon>
        <taxon>Helotiales</taxon>
        <taxon>Hyaloscyphaceae</taxon>
        <taxon>Hyaloscypha</taxon>
    </lineage>
</organism>
<protein>
    <recommendedName>
        <fullName evidence="2">DUF8035 domain-containing protein</fullName>
    </recommendedName>
</protein>
<feature type="compositionally biased region" description="Basic and acidic residues" evidence="1">
    <location>
        <begin position="684"/>
        <end position="704"/>
    </location>
</feature>
<dbReference type="AlphaFoldDB" id="A0A2J6PTH4"/>
<feature type="compositionally biased region" description="Basic and acidic residues" evidence="1">
    <location>
        <begin position="668"/>
        <end position="677"/>
    </location>
</feature>
<feature type="compositionally biased region" description="Low complexity" evidence="1">
    <location>
        <begin position="629"/>
        <end position="638"/>
    </location>
</feature>
<dbReference type="PANTHER" id="PTHR42081:SF2">
    <property type="entry name" value="NIPPED-B-LIKE PROTEIN B"/>
    <property type="match status" value="1"/>
</dbReference>
<feature type="region of interest" description="Disordered" evidence="1">
    <location>
        <begin position="658"/>
        <end position="719"/>
    </location>
</feature>
<gene>
    <name evidence="3" type="ORF">NA56DRAFT_691960</name>
</gene>
<name>A0A2J6PTH4_9HELO</name>
<dbReference type="EMBL" id="KZ613500">
    <property type="protein sequence ID" value="PMD17333.1"/>
    <property type="molecule type" value="Genomic_DNA"/>
</dbReference>
<evidence type="ECO:0000256" key="1">
    <source>
        <dbReference type="SAM" id="MobiDB-lite"/>
    </source>
</evidence>
<keyword evidence="4" id="KW-1185">Reference proteome</keyword>
<dbReference type="STRING" id="1745343.A0A2J6PTH4"/>
<dbReference type="InterPro" id="IPR058348">
    <property type="entry name" value="DUF8035"/>
</dbReference>
<feature type="region of interest" description="Disordered" evidence="1">
    <location>
        <begin position="256"/>
        <end position="281"/>
    </location>
</feature>
<dbReference type="Proteomes" id="UP000235672">
    <property type="component" value="Unassembled WGS sequence"/>
</dbReference>
<feature type="region of interest" description="Disordered" evidence="1">
    <location>
        <begin position="432"/>
        <end position="464"/>
    </location>
</feature>
<feature type="compositionally biased region" description="Pro residues" evidence="1">
    <location>
        <begin position="545"/>
        <end position="554"/>
    </location>
</feature>
<reference evidence="3 4" key="1">
    <citation type="submission" date="2016-05" db="EMBL/GenBank/DDBJ databases">
        <title>A degradative enzymes factory behind the ericoid mycorrhizal symbiosis.</title>
        <authorList>
            <consortium name="DOE Joint Genome Institute"/>
            <person name="Martino E."/>
            <person name="Morin E."/>
            <person name="Grelet G."/>
            <person name="Kuo A."/>
            <person name="Kohler A."/>
            <person name="Daghino S."/>
            <person name="Barry K."/>
            <person name="Choi C."/>
            <person name="Cichocki N."/>
            <person name="Clum A."/>
            <person name="Copeland A."/>
            <person name="Hainaut M."/>
            <person name="Haridas S."/>
            <person name="Labutti K."/>
            <person name="Lindquist E."/>
            <person name="Lipzen A."/>
            <person name="Khouja H.-R."/>
            <person name="Murat C."/>
            <person name="Ohm R."/>
            <person name="Olson A."/>
            <person name="Spatafora J."/>
            <person name="Veneault-Fourrey C."/>
            <person name="Henrissat B."/>
            <person name="Grigoriev I."/>
            <person name="Martin F."/>
            <person name="Perotto S."/>
        </authorList>
    </citation>
    <scope>NUCLEOTIDE SEQUENCE [LARGE SCALE GENOMIC DNA]</scope>
    <source>
        <strain evidence="3 4">UAMH 7357</strain>
    </source>
</reference>
<evidence type="ECO:0000259" key="2">
    <source>
        <dbReference type="Pfam" id="PF26118"/>
    </source>
</evidence>
<feature type="domain" description="DUF8035" evidence="2">
    <location>
        <begin position="483"/>
        <end position="536"/>
    </location>
</feature>
<feature type="compositionally biased region" description="Polar residues" evidence="1">
    <location>
        <begin position="452"/>
        <end position="464"/>
    </location>
</feature>
<sequence>MNFGASPSDVIDVVAFCRALHRKCRDAGAEYDEVRDEVRGLHTVLKHLKYEVEAPESPLNHDRSLWVHRLAPLVGDCDLTLKHLDDLLQKYGRVSNGSNAKGTRAVRDQGKLGSDEMDTLGSIRVKLISHQTSLTSCLDTIQLHPSGKMATTLDNQEGQLDVILDKVDAIAARMGQRSGGILTGHEDDDKEVWKQFRQELITEGFSDDVLTQHKDVLRAYIREIDQQGLLDEAPPQLLMPAQQPVANTQHWLHNMHPSPATSERGPPTFDSLNAPTDDGSTKEMVVREENMKFPQAMKFERRKPETWHNDLQRLDSLNFSKGITPRTTPAVPELITSNEKDIQYYNTDGSSDEDSESEGSSRGRHMSLIPSKGPQMAVVVMTCDLFKTLSPVRMNQGLKLTLPPSPTSFRSSQGSFGEEDALRSIAIRPKNPAEFASSPSRTGAVPIPATNPRYSNESFGTSPQPETIRLAPDEHGNEIPPNANWTKINRRLVSPEVLEQDHRRYEARPEWVAVLGVLTRAEIEAYAARTSELRRRRNQAAFPKEIPPPQPPRPSVLRTNSNPHTGRETPSTTDSESSDSTHRRHRSRNRPGRSYTPSEINTPVSGYPNPFGQPIPIQGSHRGPPSPNLSPSSSISHPVWMASPPKHLSAGAVWVPAQGQKGGMYYPPKEKERERQRSSRRHYSHDSHSKSSHSGRDRERERERHKEKKPQPPPQKVSRWKENLTAAGIGGAAVSLLNVLSEAAEGL</sequence>
<dbReference type="OrthoDB" id="7464126at2759"/>
<feature type="region of interest" description="Disordered" evidence="1">
    <location>
        <begin position="334"/>
        <end position="370"/>
    </location>
</feature>